<evidence type="ECO:0000256" key="4">
    <source>
        <dbReference type="ARBA" id="ARBA00022475"/>
    </source>
</evidence>
<keyword evidence="7" id="KW-0029">Amino-acid transport</keyword>
<dbReference type="SMART" id="SM00382">
    <property type="entry name" value="AAA"/>
    <property type="match status" value="1"/>
</dbReference>
<evidence type="ECO:0000256" key="6">
    <source>
        <dbReference type="ARBA" id="ARBA00022840"/>
    </source>
</evidence>
<evidence type="ECO:0000256" key="1">
    <source>
        <dbReference type="ARBA" id="ARBA00004202"/>
    </source>
</evidence>
<sequence length="293" mass="32408">MPNPVISIQDIHKSYEIGEKPTLWQRLFGKKDTRRRLEVLKGIDLDISPGETVVLIGSSGSGKSTLLRCINKLEVIDTGRILVDNHLVGYREHNGALVAESARETARKRTDIGMVFQHFNLFMNKTALENVMAPLIDVKKLSKADARALALPALVKVGLQDRMENYPSRLSGGQKQRVAIARAMAMEPNVMLFDEPTSALDPELVGEVLAVIKRITATGTTMMIVTHEMQFARDIADRIIVMDGGHIVEQGPPEAVFENPQHSKTRALLRRSGILDTPETEVLGVIESLDLDD</sequence>
<keyword evidence="8" id="KW-0472">Membrane</keyword>
<evidence type="ECO:0000256" key="7">
    <source>
        <dbReference type="ARBA" id="ARBA00022970"/>
    </source>
</evidence>
<proteinExistence type="inferred from homology"/>
<dbReference type="InterPro" id="IPR050086">
    <property type="entry name" value="MetN_ABC_transporter-like"/>
</dbReference>
<dbReference type="EMBL" id="SNYA01000017">
    <property type="protein sequence ID" value="TDP88881.1"/>
    <property type="molecule type" value="Genomic_DNA"/>
</dbReference>
<dbReference type="PROSITE" id="PS00211">
    <property type="entry name" value="ABC_TRANSPORTER_1"/>
    <property type="match status" value="1"/>
</dbReference>
<evidence type="ECO:0000313" key="10">
    <source>
        <dbReference type="EMBL" id="TDP88881.1"/>
    </source>
</evidence>
<comment type="similarity">
    <text evidence="2">Belongs to the ABC transporter superfamily.</text>
</comment>
<dbReference type="SUPFAM" id="SSF52540">
    <property type="entry name" value="P-loop containing nucleoside triphosphate hydrolases"/>
    <property type="match status" value="1"/>
</dbReference>
<dbReference type="PROSITE" id="PS50893">
    <property type="entry name" value="ABC_TRANSPORTER_2"/>
    <property type="match status" value="1"/>
</dbReference>
<keyword evidence="11" id="KW-1185">Reference proteome</keyword>
<dbReference type="AlphaFoldDB" id="A0A4R6RQ26"/>
<evidence type="ECO:0000313" key="11">
    <source>
        <dbReference type="Proteomes" id="UP000295601"/>
    </source>
</evidence>
<gene>
    <name evidence="10" type="ORF">EDF62_3529</name>
</gene>
<feature type="domain" description="ABC transporter" evidence="9">
    <location>
        <begin position="6"/>
        <end position="269"/>
    </location>
</feature>
<dbReference type="Gene3D" id="3.40.50.300">
    <property type="entry name" value="P-loop containing nucleotide triphosphate hydrolases"/>
    <property type="match status" value="1"/>
</dbReference>
<dbReference type="RefSeq" id="WP_133617975.1">
    <property type="nucleotide sequence ID" value="NZ_SNYA01000017.1"/>
</dbReference>
<dbReference type="Pfam" id="PF00005">
    <property type="entry name" value="ABC_tran"/>
    <property type="match status" value="1"/>
</dbReference>
<dbReference type="InterPro" id="IPR003439">
    <property type="entry name" value="ABC_transporter-like_ATP-bd"/>
</dbReference>
<keyword evidence="4" id="KW-1003">Cell membrane</keyword>
<name>A0A4R6RQ26_9MICO</name>
<evidence type="ECO:0000256" key="5">
    <source>
        <dbReference type="ARBA" id="ARBA00022741"/>
    </source>
</evidence>
<dbReference type="PANTHER" id="PTHR43166:SF9">
    <property type="entry name" value="GLUTAMATE_ASPARTATE IMPORT ATP-BINDING PROTEIN GLTL"/>
    <property type="match status" value="1"/>
</dbReference>
<keyword evidence="6 10" id="KW-0067">ATP-binding</keyword>
<accession>A0A4R6RQ26</accession>
<keyword evidence="3" id="KW-0813">Transport</keyword>
<evidence type="ECO:0000259" key="9">
    <source>
        <dbReference type="PROSITE" id="PS50893"/>
    </source>
</evidence>
<dbReference type="InterPro" id="IPR030679">
    <property type="entry name" value="ABC_ATPase_HisP-typ"/>
</dbReference>
<dbReference type="PANTHER" id="PTHR43166">
    <property type="entry name" value="AMINO ACID IMPORT ATP-BINDING PROTEIN"/>
    <property type="match status" value="1"/>
</dbReference>
<dbReference type="InterPro" id="IPR017871">
    <property type="entry name" value="ABC_transporter-like_CS"/>
</dbReference>
<protein>
    <submittedName>
        <fullName evidence="10">Amino acid ABC transporter ATP-binding protein (PAAT family)</fullName>
    </submittedName>
</protein>
<comment type="subcellular location">
    <subcellularLocation>
        <location evidence="1">Cell membrane</location>
        <topology evidence="1">Peripheral membrane protein</topology>
    </subcellularLocation>
</comment>
<dbReference type="GO" id="GO:0016887">
    <property type="term" value="F:ATP hydrolysis activity"/>
    <property type="evidence" value="ECO:0007669"/>
    <property type="project" value="InterPro"/>
</dbReference>
<dbReference type="GO" id="GO:0005524">
    <property type="term" value="F:ATP binding"/>
    <property type="evidence" value="ECO:0007669"/>
    <property type="project" value="UniProtKB-KW"/>
</dbReference>
<dbReference type="Proteomes" id="UP000295601">
    <property type="component" value="Unassembled WGS sequence"/>
</dbReference>
<dbReference type="GO" id="GO:0005886">
    <property type="term" value="C:plasma membrane"/>
    <property type="evidence" value="ECO:0007669"/>
    <property type="project" value="UniProtKB-SubCell"/>
</dbReference>
<dbReference type="GO" id="GO:0015424">
    <property type="term" value="F:ABC-type amino acid transporter activity"/>
    <property type="evidence" value="ECO:0007669"/>
    <property type="project" value="InterPro"/>
</dbReference>
<comment type="caution">
    <text evidence="10">The sequence shown here is derived from an EMBL/GenBank/DDBJ whole genome shotgun (WGS) entry which is preliminary data.</text>
</comment>
<keyword evidence="5" id="KW-0547">Nucleotide-binding</keyword>
<reference evidence="10 11" key="1">
    <citation type="submission" date="2019-03" db="EMBL/GenBank/DDBJ databases">
        <title>Genomic analyses of the natural microbiome of Caenorhabditis elegans.</title>
        <authorList>
            <person name="Samuel B."/>
        </authorList>
    </citation>
    <scope>NUCLEOTIDE SEQUENCE [LARGE SCALE GENOMIC DNA]</scope>
    <source>
        <strain evidence="10 11">JUb18</strain>
    </source>
</reference>
<dbReference type="InterPro" id="IPR003593">
    <property type="entry name" value="AAA+_ATPase"/>
</dbReference>
<dbReference type="OrthoDB" id="5101822at2"/>
<dbReference type="InterPro" id="IPR027417">
    <property type="entry name" value="P-loop_NTPase"/>
</dbReference>
<dbReference type="PIRSF" id="PIRSF039085">
    <property type="entry name" value="ABC_ATPase_HisP"/>
    <property type="match status" value="1"/>
</dbReference>
<organism evidence="10 11">
    <name type="scientific">Leucobacter luti</name>
    <dbReference type="NCBI Taxonomy" id="340320"/>
    <lineage>
        <taxon>Bacteria</taxon>
        <taxon>Bacillati</taxon>
        <taxon>Actinomycetota</taxon>
        <taxon>Actinomycetes</taxon>
        <taxon>Micrococcales</taxon>
        <taxon>Microbacteriaceae</taxon>
        <taxon>Leucobacter</taxon>
    </lineage>
</organism>
<evidence type="ECO:0000256" key="2">
    <source>
        <dbReference type="ARBA" id="ARBA00005417"/>
    </source>
</evidence>
<evidence type="ECO:0000256" key="3">
    <source>
        <dbReference type="ARBA" id="ARBA00022448"/>
    </source>
</evidence>
<evidence type="ECO:0000256" key="8">
    <source>
        <dbReference type="ARBA" id="ARBA00023136"/>
    </source>
</evidence>